<dbReference type="EMBL" id="JAZHXJ010000507">
    <property type="protein sequence ID" value="KAL1858880.1"/>
    <property type="molecule type" value="Genomic_DNA"/>
</dbReference>
<sequence length="200" mass="23084">MWNSLSHCKGYLQHPHEFINNDARSHPGWTEMAKSMASKSNQTRSKSDPVSSVPQHFLLYTLVFQHRLHQQDYSYRHCALFFLPASGRADGRAEECVGDMYHVQGAPFAWRFEARQNDDPFSSVSLRSRHEVGHLLHAMTRHAIHRLMRHVPVRNADPEFNCLQWVNEALQKLVGEGLITAEQYEIAMDATVQMKLEDTE</sequence>
<dbReference type="InterPro" id="IPR046670">
    <property type="entry name" value="DUF6540"/>
</dbReference>
<reference evidence="2 3" key="1">
    <citation type="journal article" date="2024" name="Commun. Biol.">
        <title>Comparative genomic analysis of thermophilic fungi reveals convergent evolutionary adaptations and gene losses.</title>
        <authorList>
            <person name="Steindorff A.S."/>
            <person name="Aguilar-Pontes M.V."/>
            <person name="Robinson A.J."/>
            <person name="Andreopoulos B."/>
            <person name="LaButti K."/>
            <person name="Kuo A."/>
            <person name="Mondo S."/>
            <person name="Riley R."/>
            <person name="Otillar R."/>
            <person name="Haridas S."/>
            <person name="Lipzen A."/>
            <person name="Grimwood J."/>
            <person name="Schmutz J."/>
            <person name="Clum A."/>
            <person name="Reid I.D."/>
            <person name="Moisan M.C."/>
            <person name="Butler G."/>
            <person name="Nguyen T.T.M."/>
            <person name="Dewar K."/>
            <person name="Conant G."/>
            <person name="Drula E."/>
            <person name="Henrissat B."/>
            <person name="Hansel C."/>
            <person name="Singer S."/>
            <person name="Hutchinson M.I."/>
            <person name="de Vries R.P."/>
            <person name="Natvig D.O."/>
            <person name="Powell A.J."/>
            <person name="Tsang A."/>
            <person name="Grigoriev I.V."/>
        </authorList>
    </citation>
    <scope>NUCLEOTIDE SEQUENCE [LARGE SCALE GENOMIC DNA]</scope>
    <source>
        <strain evidence="2 3">ATCC 24622</strain>
    </source>
</reference>
<gene>
    <name evidence="2" type="ORF">VTK73DRAFT_7738</name>
</gene>
<keyword evidence="3" id="KW-1185">Reference proteome</keyword>
<feature type="region of interest" description="Disordered" evidence="1">
    <location>
        <begin position="32"/>
        <end position="51"/>
    </location>
</feature>
<feature type="compositionally biased region" description="Polar residues" evidence="1">
    <location>
        <begin position="37"/>
        <end position="51"/>
    </location>
</feature>
<dbReference type="Pfam" id="PF20174">
    <property type="entry name" value="DUF6540"/>
    <property type="match status" value="1"/>
</dbReference>
<evidence type="ECO:0000256" key="1">
    <source>
        <dbReference type="SAM" id="MobiDB-lite"/>
    </source>
</evidence>
<protein>
    <submittedName>
        <fullName evidence="2">Uncharacterized protein</fullName>
    </submittedName>
</protein>
<dbReference type="Proteomes" id="UP001586593">
    <property type="component" value="Unassembled WGS sequence"/>
</dbReference>
<comment type="caution">
    <text evidence="2">The sequence shown here is derived from an EMBL/GenBank/DDBJ whole genome shotgun (WGS) entry which is preliminary data.</text>
</comment>
<evidence type="ECO:0000313" key="2">
    <source>
        <dbReference type="EMBL" id="KAL1858880.1"/>
    </source>
</evidence>
<accession>A0ABR3WD83</accession>
<evidence type="ECO:0000313" key="3">
    <source>
        <dbReference type="Proteomes" id="UP001586593"/>
    </source>
</evidence>
<proteinExistence type="predicted"/>
<name>A0ABR3WD83_9PEZI</name>
<organism evidence="2 3">
    <name type="scientific">Phialemonium thermophilum</name>
    <dbReference type="NCBI Taxonomy" id="223376"/>
    <lineage>
        <taxon>Eukaryota</taxon>
        <taxon>Fungi</taxon>
        <taxon>Dikarya</taxon>
        <taxon>Ascomycota</taxon>
        <taxon>Pezizomycotina</taxon>
        <taxon>Sordariomycetes</taxon>
        <taxon>Sordariomycetidae</taxon>
        <taxon>Cephalothecales</taxon>
        <taxon>Cephalothecaceae</taxon>
        <taxon>Phialemonium</taxon>
    </lineage>
</organism>